<sequence>MAVEKSYTMTVEEWISKTKVKMTNASIFAGCNVWNWHDAKSGTTTKLMENVFIMIRVQWRNKVAPRCWSRWFVFSDDLAAVAFVWRLRDSCRCFHGGLRRQWLEMKVEDGCCYRLKARTCAGRLVVARVSVAVLARVGVVQV</sequence>
<keyword evidence="2" id="KW-1185">Reference proteome</keyword>
<dbReference type="Proteomes" id="UP000501690">
    <property type="component" value="Linkage Group LG7"/>
</dbReference>
<dbReference type="AlphaFoldDB" id="A0A4D6MKN0"/>
<organism evidence="1 2">
    <name type="scientific">Vigna unguiculata</name>
    <name type="common">Cowpea</name>
    <dbReference type="NCBI Taxonomy" id="3917"/>
    <lineage>
        <taxon>Eukaryota</taxon>
        <taxon>Viridiplantae</taxon>
        <taxon>Streptophyta</taxon>
        <taxon>Embryophyta</taxon>
        <taxon>Tracheophyta</taxon>
        <taxon>Spermatophyta</taxon>
        <taxon>Magnoliopsida</taxon>
        <taxon>eudicotyledons</taxon>
        <taxon>Gunneridae</taxon>
        <taxon>Pentapetalae</taxon>
        <taxon>rosids</taxon>
        <taxon>fabids</taxon>
        <taxon>Fabales</taxon>
        <taxon>Fabaceae</taxon>
        <taxon>Papilionoideae</taxon>
        <taxon>50 kb inversion clade</taxon>
        <taxon>NPAAA clade</taxon>
        <taxon>indigoferoid/millettioid clade</taxon>
        <taxon>Phaseoleae</taxon>
        <taxon>Vigna</taxon>
    </lineage>
</organism>
<name>A0A4D6MKN0_VIGUN</name>
<proteinExistence type="predicted"/>
<gene>
    <name evidence="1" type="ORF">DEO72_LG7g1595</name>
</gene>
<evidence type="ECO:0000313" key="1">
    <source>
        <dbReference type="EMBL" id="QCE00305.1"/>
    </source>
</evidence>
<evidence type="ECO:0000313" key="2">
    <source>
        <dbReference type="Proteomes" id="UP000501690"/>
    </source>
</evidence>
<reference evidence="1 2" key="1">
    <citation type="submission" date="2019-04" db="EMBL/GenBank/DDBJ databases">
        <title>An improved genome assembly and genetic linkage map for asparagus bean, Vigna unguiculata ssp. sesquipedialis.</title>
        <authorList>
            <person name="Xia Q."/>
            <person name="Zhang R."/>
            <person name="Dong Y."/>
        </authorList>
    </citation>
    <scope>NUCLEOTIDE SEQUENCE [LARGE SCALE GENOMIC DNA]</scope>
    <source>
        <tissue evidence="1">Leaf</tissue>
    </source>
</reference>
<accession>A0A4D6MKN0</accession>
<protein>
    <submittedName>
        <fullName evidence="1">Uncharacterized protein</fullName>
    </submittedName>
</protein>
<dbReference type="EMBL" id="CP039351">
    <property type="protein sequence ID" value="QCE00305.1"/>
    <property type="molecule type" value="Genomic_DNA"/>
</dbReference>